<feature type="active site" description="Schiff-base intermediate with substrate" evidence="9">
    <location>
        <position position="265"/>
    </location>
</feature>
<keyword evidence="7 11" id="KW-0627">Porphyrin biosynthesis</keyword>
<dbReference type="GO" id="GO:0006782">
    <property type="term" value="P:protoporphyrinogen IX biosynthetic process"/>
    <property type="evidence" value="ECO:0007669"/>
    <property type="project" value="UniProtKB-UniPathway"/>
</dbReference>
<dbReference type="GO" id="GO:0008270">
    <property type="term" value="F:zinc ion binding"/>
    <property type="evidence" value="ECO:0007669"/>
    <property type="project" value="TreeGrafter"/>
</dbReference>
<protein>
    <recommendedName>
        <fullName evidence="4 11">Delta-aminolevulinic acid dehydratase</fullName>
        <ecNumber evidence="3 11">4.2.1.24</ecNumber>
    </recommendedName>
</protein>
<dbReference type="PRINTS" id="PR00144">
    <property type="entry name" value="DALDHYDRTASE"/>
</dbReference>
<dbReference type="PIRSF" id="PIRSF001415">
    <property type="entry name" value="Porphbilin_synth"/>
    <property type="match status" value="1"/>
</dbReference>
<evidence type="ECO:0000256" key="10">
    <source>
        <dbReference type="PIRSR" id="PIRSR001415-5"/>
    </source>
</evidence>
<dbReference type="SMART" id="SM01004">
    <property type="entry name" value="ALAD"/>
    <property type="match status" value="1"/>
</dbReference>
<evidence type="ECO:0000256" key="8">
    <source>
        <dbReference type="ARBA" id="ARBA00047651"/>
    </source>
</evidence>
<comment type="similarity">
    <text evidence="2 12">Belongs to the ALAD family.</text>
</comment>
<dbReference type="GO" id="GO:0005829">
    <property type="term" value="C:cytosol"/>
    <property type="evidence" value="ECO:0007669"/>
    <property type="project" value="TreeGrafter"/>
</dbReference>
<dbReference type="Pfam" id="PF00490">
    <property type="entry name" value="ALAD"/>
    <property type="match status" value="1"/>
</dbReference>
<dbReference type="PANTHER" id="PTHR11458">
    <property type="entry name" value="DELTA-AMINOLEVULINIC ACID DEHYDRATASE"/>
    <property type="match status" value="1"/>
</dbReference>
<evidence type="ECO:0000256" key="1">
    <source>
        <dbReference type="ARBA" id="ARBA00004694"/>
    </source>
</evidence>
<dbReference type="UniPathway" id="UPA00251">
    <property type="reaction ID" value="UER00318"/>
</dbReference>
<reference evidence="13 14" key="1">
    <citation type="journal article" date="2018" name="Syst. Appl. Microbiol.">
        <title>Ereboglobus luteus gen. nov. sp. nov. from cockroach guts, and new insights into the oxygen relationship of the genera Opitutus and Didymococcus (Verrucomicrobia: Opitutaceae).</title>
        <authorList>
            <person name="Tegtmeier D."/>
            <person name="Belitz A."/>
            <person name="Radek R."/>
            <person name="Heimerl T."/>
            <person name="Brune A."/>
        </authorList>
    </citation>
    <scope>NUCLEOTIDE SEQUENCE [LARGE SCALE GENOMIC DNA]</scope>
    <source>
        <strain evidence="13 14">Ho45</strain>
    </source>
</reference>
<keyword evidence="10" id="KW-0460">Magnesium</keyword>
<evidence type="ECO:0000256" key="3">
    <source>
        <dbReference type="ARBA" id="ARBA00012053"/>
    </source>
</evidence>
<evidence type="ECO:0000256" key="5">
    <source>
        <dbReference type="ARBA" id="ARBA00023133"/>
    </source>
</evidence>
<comment type="catalytic activity">
    <reaction evidence="8 11">
        <text>2 5-aminolevulinate = porphobilinogen + 2 H2O + H(+)</text>
        <dbReference type="Rhea" id="RHEA:24064"/>
        <dbReference type="ChEBI" id="CHEBI:15377"/>
        <dbReference type="ChEBI" id="CHEBI:15378"/>
        <dbReference type="ChEBI" id="CHEBI:58126"/>
        <dbReference type="ChEBI" id="CHEBI:356416"/>
        <dbReference type="EC" id="4.2.1.24"/>
    </reaction>
</comment>
<proteinExistence type="inferred from homology"/>
<dbReference type="InterPro" id="IPR030656">
    <property type="entry name" value="ALAD_AS"/>
</dbReference>
<dbReference type="OrthoDB" id="9805001at2"/>
<dbReference type="EC" id="4.2.1.24" evidence="3 11"/>
<evidence type="ECO:0000256" key="11">
    <source>
        <dbReference type="RuleBase" id="RU000515"/>
    </source>
</evidence>
<dbReference type="EMBL" id="CP023004">
    <property type="protein sequence ID" value="AWI09829.1"/>
    <property type="molecule type" value="Genomic_DNA"/>
</dbReference>
<evidence type="ECO:0000256" key="7">
    <source>
        <dbReference type="ARBA" id="ARBA00023244"/>
    </source>
</evidence>
<comment type="subunit">
    <text evidence="11">Homooctamer.</text>
</comment>
<evidence type="ECO:0000256" key="2">
    <source>
        <dbReference type="ARBA" id="ARBA00008055"/>
    </source>
</evidence>
<keyword evidence="10" id="KW-0479">Metal-binding</keyword>
<evidence type="ECO:0000313" key="14">
    <source>
        <dbReference type="Proteomes" id="UP000244896"/>
    </source>
</evidence>
<gene>
    <name evidence="13" type="ORF">CKA38_11730</name>
</gene>
<evidence type="ECO:0000256" key="6">
    <source>
        <dbReference type="ARBA" id="ARBA00023239"/>
    </source>
</evidence>
<name>A0A2U8E4I5_9BACT</name>
<feature type="active site" description="Schiff-base intermediate with substrate" evidence="9">
    <location>
        <position position="208"/>
    </location>
</feature>
<dbReference type="Gene3D" id="3.20.20.70">
    <property type="entry name" value="Aldolase class I"/>
    <property type="match status" value="1"/>
</dbReference>
<sequence>MPSKPSSGFKLDLPARPRRLRRNASVRALVEETVLRPADFIAPLFVIDGKGAPEPIASMPGVARFNVADLVRECRALWKLGVPAVALFPKIDARLKDPSGSIALDEDALVLRAVRAVKKALPGLVVMTDIALDPYTSHGHDGLLSDDGREVLNDATVEVLAKMAVLHARAGVDFVAPSDMMDGRIAAIRKALDAEGFDQTAIMAYSSKFASAYYGPFRDAVGSAKAAGTSLLDKRTYQLNPANRREAIAEAIIDEGEGADILMVKPAGPYLDIIRDVREVTRKPLAAYQVSGEYAQLHAAAKLGWLDLERTSMESVLAIKRAGADMILTYFAKTLAVRLKA</sequence>
<dbReference type="RefSeq" id="WP_108826564.1">
    <property type="nucleotide sequence ID" value="NZ_CP023004.1"/>
</dbReference>
<dbReference type="SUPFAM" id="SSF51569">
    <property type="entry name" value="Aldolase"/>
    <property type="match status" value="1"/>
</dbReference>
<dbReference type="PANTHER" id="PTHR11458:SF0">
    <property type="entry name" value="DELTA-AMINOLEVULINIC ACID DEHYDRATASE"/>
    <property type="match status" value="1"/>
</dbReference>
<evidence type="ECO:0000256" key="4">
    <source>
        <dbReference type="ARBA" id="ARBA00020771"/>
    </source>
</evidence>
<feature type="binding site" evidence="10">
    <location>
        <position position="250"/>
    </location>
    <ligand>
        <name>Mg(2+)</name>
        <dbReference type="ChEBI" id="CHEBI:18420"/>
    </ligand>
</feature>
<keyword evidence="6 11" id="KW-0456">Lyase</keyword>
<comment type="pathway">
    <text evidence="1">Porphyrin-containing compound metabolism; protoporphyrin-IX biosynthesis; coproporphyrinogen-III from 5-aminolevulinate: step 1/4.</text>
</comment>
<evidence type="ECO:0000256" key="12">
    <source>
        <dbReference type="RuleBase" id="RU004161"/>
    </source>
</evidence>
<dbReference type="Proteomes" id="UP000244896">
    <property type="component" value="Chromosome"/>
</dbReference>
<dbReference type="AlphaFoldDB" id="A0A2U8E4I5"/>
<dbReference type="KEGG" id="elut:CKA38_11730"/>
<accession>A0A2U8E4I5</accession>
<dbReference type="PROSITE" id="PS00169">
    <property type="entry name" value="D_ALA_DEHYDRATASE"/>
    <property type="match status" value="1"/>
</dbReference>
<evidence type="ECO:0000256" key="9">
    <source>
        <dbReference type="PIRSR" id="PIRSR001415-1"/>
    </source>
</evidence>
<keyword evidence="14" id="KW-1185">Reference proteome</keyword>
<organism evidence="13 14">
    <name type="scientific">Ereboglobus luteus</name>
    <dbReference type="NCBI Taxonomy" id="1796921"/>
    <lineage>
        <taxon>Bacteria</taxon>
        <taxon>Pseudomonadati</taxon>
        <taxon>Verrucomicrobiota</taxon>
        <taxon>Opitutia</taxon>
        <taxon>Opitutales</taxon>
        <taxon>Opitutaceae</taxon>
        <taxon>Ereboglobus</taxon>
    </lineage>
</organism>
<keyword evidence="5" id="KW-0350">Heme biosynthesis</keyword>
<dbReference type="FunFam" id="3.20.20.70:FF:000019">
    <property type="entry name" value="Delta-aminolevulinic acid dehydratase"/>
    <property type="match status" value="1"/>
</dbReference>
<dbReference type="NCBIfam" id="NF006762">
    <property type="entry name" value="PRK09283.1"/>
    <property type="match status" value="1"/>
</dbReference>
<evidence type="ECO:0000313" key="13">
    <source>
        <dbReference type="EMBL" id="AWI09829.1"/>
    </source>
</evidence>
<dbReference type="GO" id="GO:0004655">
    <property type="term" value="F:porphobilinogen synthase activity"/>
    <property type="evidence" value="ECO:0007669"/>
    <property type="project" value="UniProtKB-EC"/>
</dbReference>
<dbReference type="InterPro" id="IPR001731">
    <property type="entry name" value="ALAD"/>
</dbReference>
<dbReference type="InterPro" id="IPR013785">
    <property type="entry name" value="Aldolase_TIM"/>
</dbReference>